<accession>A0A212L7K8</accession>
<sequence>MFGLFKKKMSESAAAIVFCVHINHWAAENDDNIKKDFLHYFLKDTVMIDDLAPHSDGLFNATVAECSKALFNLFPLPQALRLRNKVYDAMGVMGQTTLFEFFMDAKNDPDRHLLQNDPMNEMHAIPARLLEYWLGEKLRRLYVKMGDVELLSPVELMFISEAMSPMFMFWKNFQNNYKIIESDETVTDLMR</sequence>
<dbReference type="AlphaFoldDB" id="A0A212L7K8"/>
<proteinExistence type="predicted"/>
<name>A0A212L7K8_9BACT</name>
<protein>
    <submittedName>
        <fullName evidence="1">Uncharacterized protein</fullName>
    </submittedName>
</protein>
<reference evidence="1" key="1">
    <citation type="submission" date="2016-08" db="EMBL/GenBank/DDBJ databases">
        <authorList>
            <person name="Seilhamer J.J."/>
        </authorList>
    </citation>
    <scope>NUCLEOTIDE SEQUENCE</scope>
    <source>
        <strain evidence="1">86-1</strain>
    </source>
</reference>
<dbReference type="RefSeq" id="WP_179980723.1">
    <property type="nucleotide sequence ID" value="NZ_LT608333.1"/>
</dbReference>
<organism evidence="1">
    <name type="scientific">uncultured Desulfovibrio sp</name>
    <dbReference type="NCBI Taxonomy" id="167968"/>
    <lineage>
        <taxon>Bacteria</taxon>
        <taxon>Pseudomonadati</taxon>
        <taxon>Thermodesulfobacteriota</taxon>
        <taxon>Desulfovibrionia</taxon>
        <taxon>Desulfovibrionales</taxon>
        <taxon>Desulfovibrionaceae</taxon>
        <taxon>Desulfovibrio</taxon>
        <taxon>environmental samples</taxon>
    </lineage>
</organism>
<dbReference type="EMBL" id="FMJC01000002">
    <property type="protein sequence ID" value="SCM73508.1"/>
    <property type="molecule type" value="Genomic_DNA"/>
</dbReference>
<evidence type="ECO:0000313" key="1">
    <source>
        <dbReference type="EMBL" id="SCM73508.1"/>
    </source>
</evidence>
<gene>
    <name evidence="1" type="ORF">KL86DES1_21341</name>
</gene>